<evidence type="ECO:0000313" key="3">
    <source>
        <dbReference type="Proteomes" id="UP001465668"/>
    </source>
</evidence>
<reference evidence="2 3" key="1">
    <citation type="submission" date="2024-02" db="EMBL/GenBank/DDBJ databases">
        <title>First draft genome assembly of two strains of Seiridium cardinale.</title>
        <authorList>
            <person name="Emiliani G."/>
            <person name="Scali E."/>
        </authorList>
    </citation>
    <scope>NUCLEOTIDE SEQUENCE [LARGE SCALE GENOMIC DNA]</scope>
    <source>
        <strain evidence="2 3">BM-138-000479</strain>
    </source>
</reference>
<gene>
    <name evidence="2" type="ORF">SCAR479_07469</name>
</gene>
<organism evidence="2 3">
    <name type="scientific">Seiridium cardinale</name>
    <dbReference type="NCBI Taxonomy" id="138064"/>
    <lineage>
        <taxon>Eukaryota</taxon>
        <taxon>Fungi</taxon>
        <taxon>Dikarya</taxon>
        <taxon>Ascomycota</taxon>
        <taxon>Pezizomycotina</taxon>
        <taxon>Sordariomycetes</taxon>
        <taxon>Xylariomycetidae</taxon>
        <taxon>Amphisphaeriales</taxon>
        <taxon>Sporocadaceae</taxon>
        <taxon>Seiridium</taxon>
    </lineage>
</organism>
<evidence type="ECO:0000256" key="1">
    <source>
        <dbReference type="SAM" id="MobiDB-lite"/>
    </source>
</evidence>
<comment type="caution">
    <text evidence="2">The sequence shown here is derived from an EMBL/GenBank/DDBJ whole genome shotgun (WGS) entry which is preliminary data.</text>
</comment>
<dbReference type="Proteomes" id="UP001465668">
    <property type="component" value="Unassembled WGS sequence"/>
</dbReference>
<keyword evidence="3" id="KW-1185">Reference proteome</keyword>
<name>A0ABR2XQG2_9PEZI</name>
<sequence length="88" mass="9425">MPAFESQADRVHIPTTLSPQHGGALLYVPVRDVTPGSEHASEAGVTEPDFQQSFYGEDTYSRLYALKQEIGPTGLLYADEGVGVGIGM</sequence>
<protein>
    <submittedName>
        <fullName evidence="2">FAD-binding PCMH-type domain-containing protein</fullName>
    </submittedName>
</protein>
<proteinExistence type="predicted"/>
<feature type="region of interest" description="Disordered" evidence="1">
    <location>
        <begin position="1"/>
        <end position="21"/>
    </location>
</feature>
<dbReference type="EMBL" id="JARVKM010000031">
    <property type="protein sequence ID" value="KAK9775944.1"/>
    <property type="molecule type" value="Genomic_DNA"/>
</dbReference>
<accession>A0ABR2XQG2</accession>
<evidence type="ECO:0000313" key="2">
    <source>
        <dbReference type="EMBL" id="KAK9775944.1"/>
    </source>
</evidence>